<evidence type="ECO:0000259" key="2">
    <source>
        <dbReference type="PROSITE" id="PS50222"/>
    </source>
</evidence>
<dbReference type="InterPro" id="IPR002048">
    <property type="entry name" value="EF_hand_dom"/>
</dbReference>
<organism evidence="4 13">
    <name type="scientific">Rotaria magnacalcarata</name>
    <dbReference type="NCBI Taxonomy" id="392030"/>
    <lineage>
        <taxon>Eukaryota</taxon>
        <taxon>Metazoa</taxon>
        <taxon>Spiralia</taxon>
        <taxon>Gnathifera</taxon>
        <taxon>Rotifera</taxon>
        <taxon>Eurotatoria</taxon>
        <taxon>Bdelloidea</taxon>
        <taxon>Philodinida</taxon>
        <taxon>Philodinidae</taxon>
        <taxon>Rotaria</taxon>
    </lineage>
</organism>
<dbReference type="EMBL" id="CAJNOV010000007">
    <property type="protein sequence ID" value="CAF0953083.1"/>
    <property type="molecule type" value="Genomic_DNA"/>
</dbReference>
<comment type="caution">
    <text evidence="4">The sequence shown here is derived from an EMBL/GenBank/DDBJ whole genome shotgun (WGS) entry which is preliminary data.</text>
</comment>
<evidence type="ECO:0000313" key="8">
    <source>
        <dbReference type="EMBL" id="CAF4081722.1"/>
    </source>
</evidence>
<dbReference type="SUPFAM" id="SSF47473">
    <property type="entry name" value="EF-hand"/>
    <property type="match status" value="1"/>
</dbReference>
<name>A0A816DJP0_9BILA</name>
<dbReference type="AlphaFoldDB" id="A0A816DJP0"/>
<evidence type="ECO:0000313" key="11">
    <source>
        <dbReference type="EMBL" id="CAF4280471.1"/>
    </source>
</evidence>
<dbReference type="Gene3D" id="1.10.238.10">
    <property type="entry name" value="EF-hand"/>
    <property type="match status" value="1"/>
</dbReference>
<dbReference type="CDD" id="cd00051">
    <property type="entry name" value="EFh"/>
    <property type="match status" value="1"/>
</dbReference>
<evidence type="ECO:0000313" key="10">
    <source>
        <dbReference type="EMBL" id="CAF4123124.1"/>
    </source>
</evidence>
<evidence type="ECO:0000313" key="9">
    <source>
        <dbReference type="EMBL" id="CAF4096344.1"/>
    </source>
</evidence>
<dbReference type="InterPro" id="IPR011992">
    <property type="entry name" value="EF-hand-dom_pair"/>
</dbReference>
<dbReference type="Proteomes" id="UP000663866">
    <property type="component" value="Unassembled WGS sequence"/>
</dbReference>
<dbReference type="Proteomes" id="UP000663856">
    <property type="component" value="Unassembled WGS sequence"/>
</dbReference>
<dbReference type="PROSITE" id="PS00018">
    <property type="entry name" value="EF_HAND_1"/>
    <property type="match status" value="2"/>
</dbReference>
<evidence type="ECO:0000313" key="4">
    <source>
        <dbReference type="EMBL" id="CAF1636889.1"/>
    </source>
</evidence>
<evidence type="ECO:0000313" key="12">
    <source>
        <dbReference type="EMBL" id="CAF4916910.1"/>
    </source>
</evidence>
<dbReference type="Proteomes" id="UP000681720">
    <property type="component" value="Unassembled WGS sequence"/>
</dbReference>
<accession>A0A816DJP0</accession>
<dbReference type="GO" id="GO:0005509">
    <property type="term" value="F:calcium ion binding"/>
    <property type="evidence" value="ECO:0007669"/>
    <property type="project" value="InterPro"/>
</dbReference>
<evidence type="ECO:0000313" key="3">
    <source>
        <dbReference type="EMBL" id="CAF0953083.1"/>
    </source>
</evidence>
<proteinExistence type="predicted"/>
<dbReference type="Pfam" id="PF13499">
    <property type="entry name" value="EF-hand_7"/>
    <property type="match status" value="1"/>
</dbReference>
<dbReference type="EMBL" id="CAJNRE010015950">
    <property type="protein sequence ID" value="CAF2142366.1"/>
    <property type="molecule type" value="Genomic_DNA"/>
</dbReference>
<dbReference type="EMBL" id="CAJOBH010007864">
    <property type="protein sequence ID" value="CAF4096344.1"/>
    <property type="molecule type" value="Genomic_DNA"/>
</dbReference>
<dbReference type="OrthoDB" id="26525at2759"/>
<evidence type="ECO:0000313" key="7">
    <source>
        <dbReference type="EMBL" id="CAF2260016.1"/>
    </source>
</evidence>
<keyword evidence="1" id="KW-0106">Calcium</keyword>
<reference evidence="4" key="1">
    <citation type="submission" date="2021-02" db="EMBL/GenBank/DDBJ databases">
        <authorList>
            <person name="Nowell W R."/>
        </authorList>
    </citation>
    <scope>NUCLEOTIDE SEQUENCE</scope>
</reference>
<dbReference type="Proteomes" id="UP000663834">
    <property type="component" value="Unassembled WGS sequence"/>
</dbReference>
<dbReference type="Proteomes" id="UP000663855">
    <property type="component" value="Unassembled WGS sequence"/>
</dbReference>
<dbReference type="Proteomes" id="UP000676336">
    <property type="component" value="Unassembled WGS sequence"/>
</dbReference>
<dbReference type="Proteomes" id="UP000663887">
    <property type="component" value="Unassembled WGS sequence"/>
</dbReference>
<gene>
    <name evidence="9" type="ORF">BYL167_LOCUS18883</name>
    <name evidence="3" type="ORF">CJN711_LOCUS43</name>
    <name evidence="12" type="ORF">GIL414_LOCUS52603</name>
    <name evidence="4" type="ORF">KQP761_LOCUS27256</name>
    <name evidence="6" type="ORF">MBJ925_LOCUS29748</name>
    <name evidence="8" type="ORF">OVN521_LOCUS19812</name>
    <name evidence="11" type="ORF">SMN809_LOCUS25232</name>
    <name evidence="10" type="ORF">UXM345_LOCUS23524</name>
    <name evidence="5" type="ORF">WKI299_LOCUS17300</name>
    <name evidence="7" type="ORF">XDN619_LOCUS36042</name>
</gene>
<evidence type="ECO:0000313" key="6">
    <source>
        <dbReference type="EMBL" id="CAF2142366.1"/>
    </source>
</evidence>
<feature type="domain" description="EF-hand" evidence="2">
    <location>
        <begin position="75"/>
        <end position="106"/>
    </location>
</feature>
<feature type="domain" description="EF-hand" evidence="2">
    <location>
        <begin position="107"/>
        <end position="142"/>
    </location>
</feature>
<evidence type="ECO:0000313" key="14">
    <source>
        <dbReference type="Proteomes" id="UP000663866"/>
    </source>
</evidence>
<evidence type="ECO:0000256" key="1">
    <source>
        <dbReference type="ARBA" id="ARBA00022837"/>
    </source>
</evidence>
<sequence length="153" mass="17414">MTYSSSSSSYSHSYQYDYQFSFTSQSGQLDTRSTSLPRDCYDRYSSYEPRCAISEQNFMEVVEVIMMGSNADDCDIHRAFDILDADASGTIDVRELAKVIPAIMPGTTCDTLSSIIRRYDKNCDNKLNVNEFTRLVKGDLGRDLVYRDVLMIE</sequence>
<dbReference type="EMBL" id="CAJOBJ010180687">
    <property type="protein sequence ID" value="CAF4916910.1"/>
    <property type="molecule type" value="Genomic_DNA"/>
</dbReference>
<dbReference type="PROSITE" id="PS50222">
    <property type="entry name" value="EF_HAND_2"/>
    <property type="match status" value="2"/>
</dbReference>
<dbReference type="Proteomes" id="UP000663842">
    <property type="component" value="Unassembled WGS sequence"/>
</dbReference>
<evidence type="ECO:0000313" key="5">
    <source>
        <dbReference type="EMBL" id="CAF2086510.1"/>
    </source>
</evidence>
<dbReference type="SMART" id="SM00054">
    <property type="entry name" value="EFh"/>
    <property type="match status" value="2"/>
</dbReference>
<dbReference type="EMBL" id="CAJNRF010006877">
    <property type="protein sequence ID" value="CAF2086510.1"/>
    <property type="molecule type" value="Genomic_DNA"/>
</dbReference>
<dbReference type="EMBL" id="CAJOBG010003810">
    <property type="protein sequence ID" value="CAF4081722.1"/>
    <property type="molecule type" value="Genomic_DNA"/>
</dbReference>
<protein>
    <recommendedName>
        <fullName evidence="2">EF-hand domain-containing protein</fullName>
    </recommendedName>
</protein>
<evidence type="ECO:0000313" key="13">
    <source>
        <dbReference type="Proteomes" id="UP000663834"/>
    </source>
</evidence>
<dbReference type="Proteomes" id="UP000663824">
    <property type="component" value="Unassembled WGS sequence"/>
</dbReference>
<dbReference type="InterPro" id="IPR018247">
    <property type="entry name" value="EF_Hand_1_Ca_BS"/>
</dbReference>
<dbReference type="Proteomes" id="UP000681967">
    <property type="component" value="Unassembled WGS sequence"/>
</dbReference>
<dbReference type="EMBL" id="CAJOBF010004082">
    <property type="protein sequence ID" value="CAF4123124.1"/>
    <property type="molecule type" value="Genomic_DNA"/>
</dbReference>
<dbReference type="EMBL" id="CAJNRG010018571">
    <property type="protein sequence ID" value="CAF2260016.1"/>
    <property type="molecule type" value="Genomic_DNA"/>
</dbReference>
<dbReference type="EMBL" id="CAJOBI010032539">
    <property type="protein sequence ID" value="CAF4280471.1"/>
    <property type="molecule type" value="Genomic_DNA"/>
</dbReference>
<keyword evidence="14" id="KW-1185">Reference proteome</keyword>
<dbReference type="EMBL" id="CAJNOW010014939">
    <property type="protein sequence ID" value="CAF1636889.1"/>
    <property type="molecule type" value="Genomic_DNA"/>
</dbReference>